<reference evidence="1" key="1">
    <citation type="journal article" date="2014" name="Int. J. Syst. Evol. Microbiol.">
        <title>Complete genome sequence of Corynebacterium casei LMG S-19264T (=DSM 44701T), isolated from a smear-ripened cheese.</title>
        <authorList>
            <consortium name="US DOE Joint Genome Institute (JGI-PGF)"/>
            <person name="Walter F."/>
            <person name="Albersmeier A."/>
            <person name="Kalinowski J."/>
            <person name="Ruckert C."/>
        </authorList>
    </citation>
    <scope>NUCLEOTIDE SEQUENCE</scope>
    <source>
        <strain evidence="1">CGMCC 1.15085</strain>
    </source>
</reference>
<comment type="caution">
    <text evidence="1">The sequence shown here is derived from an EMBL/GenBank/DDBJ whole genome shotgun (WGS) entry which is preliminary data.</text>
</comment>
<dbReference type="EMBL" id="BMHI01000002">
    <property type="protein sequence ID" value="GGB25732.1"/>
    <property type="molecule type" value="Genomic_DNA"/>
</dbReference>
<protein>
    <submittedName>
        <fullName evidence="1">Uncharacterized protein</fullName>
    </submittedName>
</protein>
<evidence type="ECO:0000313" key="2">
    <source>
        <dbReference type="Proteomes" id="UP000636793"/>
    </source>
</evidence>
<reference evidence="1" key="2">
    <citation type="submission" date="2020-09" db="EMBL/GenBank/DDBJ databases">
        <authorList>
            <person name="Sun Q."/>
            <person name="Zhou Y."/>
        </authorList>
    </citation>
    <scope>NUCLEOTIDE SEQUENCE</scope>
    <source>
        <strain evidence="1">CGMCC 1.15085</strain>
    </source>
</reference>
<organism evidence="1 2">
    <name type="scientific">Flexivirga endophytica</name>
    <dbReference type="NCBI Taxonomy" id="1849103"/>
    <lineage>
        <taxon>Bacteria</taxon>
        <taxon>Bacillati</taxon>
        <taxon>Actinomycetota</taxon>
        <taxon>Actinomycetes</taxon>
        <taxon>Micrococcales</taxon>
        <taxon>Dermacoccaceae</taxon>
        <taxon>Flexivirga</taxon>
    </lineage>
</organism>
<dbReference type="RefSeq" id="WP_188836321.1">
    <property type="nucleotide sequence ID" value="NZ_BMHI01000002.1"/>
</dbReference>
<accession>A0A916T165</accession>
<sequence>MRTVSADIVHRRGPVMFWQAAPMFDELIGSRLQSVDRFAWQSTDGSFRTPSAGSVHMRFESDLDLHLDGASDWTLSCSITDADDQGWMSQYLYDDAGRWVLRDATGEVPFVGCVGEPLMRATPVRDEVNQTVGVSLMFETQEMTLVLWAGEIDTSAR</sequence>
<name>A0A916T165_9MICO</name>
<evidence type="ECO:0000313" key="1">
    <source>
        <dbReference type="EMBL" id="GGB25732.1"/>
    </source>
</evidence>
<dbReference type="AlphaFoldDB" id="A0A916T165"/>
<dbReference type="Proteomes" id="UP000636793">
    <property type="component" value="Unassembled WGS sequence"/>
</dbReference>
<keyword evidence="2" id="KW-1185">Reference proteome</keyword>
<proteinExistence type="predicted"/>
<gene>
    <name evidence="1" type="ORF">GCM10011492_14840</name>
</gene>